<keyword evidence="1" id="KW-0812">Transmembrane</keyword>
<evidence type="ECO:0000259" key="2">
    <source>
        <dbReference type="Pfam" id="PF07885"/>
    </source>
</evidence>
<dbReference type="SUPFAM" id="SSF81324">
    <property type="entry name" value="Voltage-gated potassium channels"/>
    <property type="match status" value="1"/>
</dbReference>
<dbReference type="OrthoDB" id="2974133at2"/>
<keyword evidence="4" id="KW-1185">Reference proteome</keyword>
<feature type="transmembrane region" description="Helical" evidence="1">
    <location>
        <begin position="42"/>
        <end position="59"/>
    </location>
</feature>
<dbReference type="AlphaFoldDB" id="A0A2N5XPY4"/>
<keyword evidence="1" id="KW-1133">Transmembrane helix</keyword>
<dbReference type="InterPro" id="IPR013099">
    <property type="entry name" value="K_chnl_dom"/>
</dbReference>
<evidence type="ECO:0000313" key="3">
    <source>
        <dbReference type="EMBL" id="PLW76535.1"/>
    </source>
</evidence>
<dbReference type="Gene3D" id="1.10.287.70">
    <property type="match status" value="1"/>
</dbReference>
<reference evidence="3 4" key="1">
    <citation type="submission" date="2018-01" db="EMBL/GenBank/DDBJ databases">
        <title>The draft genome sequence of Cohaesibacter sp. H1304.</title>
        <authorList>
            <person name="Wang N.-N."/>
            <person name="Du Z.-J."/>
        </authorList>
    </citation>
    <scope>NUCLEOTIDE SEQUENCE [LARGE SCALE GENOMIC DNA]</scope>
    <source>
        <strain evidence="3 4">H1304</strain>
    </source>
</reference>
<dbReference type="EMBL" id="PKUQ01000029">
    <property type="protein sequence ID" value="PLW76535.1"/>
    <property type="molecule type" value="Genomic_DNA"/>
</dbReference>
<dbReference type="Proteomes" id="UP000234881">
    <property type="component" value="Unassembled WGS sequence"/>
</dbReference>
<organism evidence="3 4">
    <name type="scientific">Cohaesibacter celericrescens</name>
    <dbReference type="NCBI Taxonomy" id="2067669"/>
    <lineage>
        <taxon>Bacteria</taxon>
        <taxon>Pseudomonadati</taxon>
        <taxon>Pseudomonadota</taxon>
        <taxon>Alphaproteobacteria</taxon>
        <taxon>Hyphomicrobiales</taxon>
        <taxon>Cohaesibacteraceae</taxon>
    </lineage>
</organism>
<dbReference type="Pfam" id="PF07885">
    <property type="entry name" value="Ion_trans_2"/>
    <property type="match status" value="1"/>
</dbReference>
<protein>
    <submittedName>
        <fullName evidence="3">Ion transport 2</fullName>
    </submittedName>
</protein>
<feature type="transmembrane region" description="Helical" evidence="1">
    <location>
        <begin position="108"/>
        <end position="132"/>
    </location>
</feature>
<feature type="domain" description="Potassium channel" evidence="2">
    <location>
        <begin position="65"/>
        <end position="132"/>
    </location>
</feature>
<proteinExistence type="predicted"/>
<dbReference type="RefSeq" id="WP_101534509.1">
    <property type="nucleotide sequence ID" value="NZ_PKUQ01000029.1"/>
</dbReference>
<feature type="transmembrane region" description="Helical" evidence="1">
    <location>
        <begin position="65"/>
        <end position="87"/>
    </location>
</feature>
<feature type="transmembrane region" description="Helical" evidence="1">
    <location>
        <begin position="6"/>
        <end position="30"/>
    </location>
</feature>
<comment type="caution">
    <text evidence="3">The sequence shown here is derived from an EMBL/GenBank/DDBJ whole genome shotgun (WGS) entry which is preliminary data.</text>
</comment>
<accession>A0A2N5XPY4</accession>
<evidence type="ECO:0000256" key="1">
    <source>
        <dbReference type="SAM" id="Phobius"/>
    </source>
</evidence>
<sequence>MSAQIAWGSILLGMCSFLHLILIVGWVGALKRQFIERIGFSAFMKTGILIGGTLLLLVVSHTLQIWLWAAVLIWLGALENLPTAIYFSLVTYTTLGYGDVILSDAFKLFGAMASVTGLLNFGISTAFLVAFIGKVLPNNLGD</sequence>
<keyword evidence="1" id="KW-0472">Membrane</keyword>
<gene>
    <name evidence="3" type="ORF">C0081_14225</name>
</gene>
<evidence type="ECO:0000313" key="4">
    <source>
        <dbReference type="Proteomes" id="UP000234881"/>
    </source>
</evidence>
<name>A0A2N5XPY4_9HYPH</name>